<evidence type="ECO:0000256" key="3">
    <source>
        <dbReference type="SAM" id="MobiDB-lite"/>
    </source>
</evidence>
<dbReference type="STRING" id="93625.A0A409WVQ5"/>
<dbReference type="InterPro" id="IPR011421">
    <property type="entry name" value="BCNT-C"/>
</dbReference>
<feature type="compositionally biased region" description="Basic and acidic residues" evidence="3">
    <location>
        <begin position="39"/>
        <end position="58"/>
    </location>
</feature>
<evidence type="ECO:0000256" key="2">
    <source>
        <dbReference type="ARBA" id="ARBA00019138"/>
    </source>
</evidence>
<evidence type="ECO:0000256" key="1">
    <source>
        <dbReference type="ARBA" id="ARBA00010465"/>
    </source>
</evidence>
<dbReference type="PROSITE" id="PS51279">
    <property type="entry name" value="BCNT_C"/>
    <property type="match status" value="1"/>
</dbReference>
<evidence type="ECO:0000313" key="5">
    <source>
        <dbReference type="EMBL" id="PPQ82603.1"/>
    </source>
</evidence>
<sequence>MTPKLDHFNNSDSEDDGDYVPPEKPDSDSEQSDMGGEDEITHAIPEKVDEDAKKSTIRREREALWSSFQASVAGPSTARNADLPTQKMVKIEQKFLFAGNEVVEVVEVPEDSAEAKKWPLWKGTTGEVPYVAVESDDLVSSSLHSTSPRTIPMANPDVNDIMTSVGGTDMPLNSTETIAQTTSPSTSSIIDKSAPRRPGPRKSRTSLAPLPGPSKAKKITTLDKSAMDWKNHIRTAGEAGISIQDELEANRRTGGYLEKVDFLKRVEERKEETLESLKSNKRRKL</sequence>
<feature type="region of interest" description="Disordered" evidence="3">
    <location>
        <begin position="167"/>
        <end position="217"/>
    </location>
</feature>
<dbReference type="Proteomes" id="UP000283269">
    <property type="component" value="Unassembled WGS sequence"/>
</dbReference>
<dbReference type="GO" id="GO:0000812">
    <property type="term" value="C:Swr1 complex"/>
    <property type="evidence" value="ECO:0007669"/>
    <property type="project" value="TreeGrafter"/>
</dbReference>
<dbReference type="EMBL" id="NHYD01003120">
    <property type="protein sequence ID" value="PPQ82603.1"/>
    <property type="molecule type" value="Genomic_DNA"/>
</dbReference>
<keyword evidence="6" id="KW-1185">Reference proteome</keyword>
<dbReference type="InterPro" id="IPR027124">
    <property type="entry name" value="Swc5/CFDP1/2"/>
</dbReference>
<name>A0A409WVQ5_PSICY</name>
<feature type="compositionally biased region" description="Polar residues" evidence="3">
    <location>
        <begin position="167"/>
        <end position="190"/>
    </location>
</feature>
<evidence type="ECO:0000259" key="4">
    <source>
        <dbReference type="PROSITE" id="PS51279"/>
    </source>
</evidence>
<protein>
    <recommendedName>
        <fullName evidence="2">SWR1-complex protein 5</fullName>
    </recommendedName>
</protein>
<gene>
    <name evidence="5" type="ORF">CVT25_007116</name>
</gene>
<dbReference type="AlphaFoldDB" id="A0A409WVQ5"/>
<feature type="region of interest" description="Disordered" evidence="3">
    <location>
        <begin position="1"/>
        <end position="58"/>
    </location>
</feature>
<proteinExistence type="inferred from homology"/>
<evidence type="ECO:0000313" key="6">
    <source>
        <dbReference type="Proteomes" id="UP000283269"/>
    </source>
</evidence>
<dbReference type="PANTHER" id="PTHR48407">
    <property type="entry name" value="CRANIOFACIAL DEVELOPMENT PROTEIN 1"/>
    <property type="match status" value="1"/>
</dbReference>
<reference evidence="5 6" key="1">
    <citation type="journal article" date="2018" name="Evol. Lett.">
        <title>Horizontal gene cluster transfer increased hallucinogenic mushroom diversity.</title>
        <authorList>
            <person name="Reynolds H.T."/>
            <person name="Vijayakumar V."/>
            <person name="Gluck-Thaler E."/>
            <person name="Korotkin H.B."/>
            <person name="Matheny P.B."/>
            <person name="Slot J.C."/>
        </authorList>
    </citation>
    <scope>NUCLEOTIDE SEQUENCE [LARGE SCALE GENOMIC DNA]</scope>
    <source>
        <strain evidence="5 6">2631</strain>
    </source>
</reference>
<dbReference type="InParanoid" id="A0A409WVQ5"/>
<dbReference type="PANTHER" id="PTHR48407:SF1">
    <property type="entry name" value="CRANIOFACIAL DEVELOPMENT PROTEIN 1"/>
    <property type="match status" value="1"/>
</dbReference>
<accession>A0A409WVQ5</accession>
<feature type="compositionally biased region" description="Acidic residues" evidence="3">
    <location>
        <begin position="28"/>
        <end position="38"/>
    </location>
</feature>
<feature type="domain" description="BCNT-C" evidence="4">
    <location>
        <begin position="201"/>
        <end position="284"/>
    </location>
</feature>
<comment type="caution">
    <text evidence="5">The sequence shown here is derived from an EMBL/GenBank/DDBJ whole genome shotgun (WGS) entry which is preliminary data.</text>
</comment>
<dbReference type="Pfam" id="PF07572">
    <property type="entry name" value="BCNT"/>
    <property type="match status" value="1"/>
</dbReference>
<dbReference type="OrthoDB" id="445677at2759"/>
<comment type="similarity">
    <text evidence="1">Belongs to the SWC5 family.</text>
</comment>
<organism evidence="5 6">
    <name type="scientific">Psilocybe cyanescens</name>
    <dbReference type="NCBI Taxonomy" id="93625"/>
    <lineage>
        <taxon>Eukaryota</taxon>
        <taxon>Fungi</taxon>
        <taxon>Dikarya</taxon>
        <taxon>Basidiomycota</taxon>
        <taxon>Agaricomycotina</taxon>
        <taxon>Agaricomycetes</taxon>
        <taxon>Agaricomycetidae</taxon>
        <taxon>Agaricales</taxon>
        <taxon>Agaricineae</taxon>
        <taxon>Strophariaceae</taxon>
        <taxon>Psilocybe</taxon>
    </lineage>
</organism>